<sequence length="483" mass="51196">MNRIAILAIATVMFAAACGAQEPVDEALTGAPQSEALGETLADADFREVPASQGQMMLSFAPIVREAAPAVVNVYSTRVTQRRMDPFFERFFGPQGPQSDVQQSLGSGVIVDPSGIIVTNNHVVEQATELRVVLNDRREFEAEILLADDRTDLAVLRVVTDEPLPTLPYAQPGAAQIGDLVLAIGNPFGVGQTVTSGIVSALARTEVGVTDFAFFIQTDAAINPGNSGGALVNMDGQLIGVNSAIYSRSGGSNGIGFAIPIEMVRRVVDAAMTDGELIQPWLGARLQTVTGTIADSLGLDRPQGALIADLYPGSAAAAAGLEQGDIVLAIDGVDVNDEAGANFRYATRAIGEEAEFSVMRDGRRIDVGIPVRIAPADPDPDRQVIGGRNPLAGAELANLSPAFNDELGIDPFARGVIVLAVQRGSAADYFGLRPGDRVLMLQDRRIDRVEDVTDVISGENDSKSSWPIAIERRGQRVERTLRL</sequence>
<dbReference type="PANTHER" id="PTHR22939">
    <property type="entry name" value="SERINE PROTEASE FAMILY S1C HTRA-RELATED"/>
    <property type="match status" value="1"/>
</dbReference>
<dbReference type="Gene3D" id="2.40.10.120">
    <property type="match status" value="1"/>
</dbReference>
<dbReference type="Proteomes" id="UP001595379">
    <property type="component" value="Unassembled WGS sequence"/>
</dbReference>
<dbReference type="NCBIfam" id="TIGR02037">
    <property type="entry name" value="degP_htrA_DO"/>
    <property type="match status" value="1"/>
</dbReference>
<evidence type="ECO:0000256" key="9">
    <source>
        <dbReference type="SAM" id="SignalP"/>
    </source>
</evidence>
<evidence type="ECO:0000256" key="1">
    <source>
        <dbReference type="ARBA" id="ARBA00004418"/>
    </source>
</evidence>
<comment type="subcellular location">
    <subcellularLocation>
        <location evidence="1">Periplasm</location>
    </subcellularLocation>
</comment>
<dbReference type="InterPro" id="IPR036034">
    <property type="entry name" value="PDZ_sf"/>
</dbReference>
<dbReference type="InterPro" id="IPR009003">
    <property type="entry name" value="Peptidase_S1_PA"/>
</dbReference>
<dbReference type="EC" id="3.4.21.107" evidence="11"/>
<dbReference type="SUPFAM" id="SSF50494">
    <property type="entry name" value="Trypsin-like serine proteases"/>
    <property type="match status" value="1"/>
</dbReference>
<keyword evidence="7 11" id="KW-0378">Hydrolase</keyword>
<dbReference type="RefSeq" id="WP_343163404.1">
    <property type="nucleotide sequence ID" value="NZ_JBHRSV010000001.1"/>
</dbReference>
<evidence type="ECO:0000256" key="6">
    <source>
        <dbReference type="ARBA" id="ARBA00022764"/>
    </source>
</evidence>
<dbReference type="PROSITE" id="PS50106">
    <property type="entry name" value="PDZ"/>
    <property type="match status" value="2"/>
</dbReference>
<dbReference type="Gene3D" id="2.30.42.10">
    <property type="match status" value="2"/>
</dbReference>
<keyword evidence="5" id="KW-0677">Repeat</keyword>
<feature type="domain" description="PDZ" evidence="10">
    <location>
        <begin position="267"/>
        <end position="362"/>
    </location>
</feature>
<dbReference type="SUPFAM" id="SSF50156">
    <property type="entry name" value="PDZ domain-like"/>
    <property type="match status" value="2"/>
</dbReference>
<dbReference type="Pfam" id="PF17820">
    <property type="entry name" value="PDZ_6"/>
    <property type="match status" value="1"/>
</dbReference>
<evidence type="ECO:0000259" key="10">
    <source>
        <dbReference type="PROSITE" id="PS50106"/>
    </source>
</evidence>
<feature type="signal peptide" evidence="9">
    <location>
        <begin position="1"/>
        <end position="20"/>
    </location>
</feature>
<dbReference type="InterPro" id="IPR001478">
    <property type="entry name" value="PDZ"/>
</dbReference>
<accession>A0ABV6ZU01</accession>
<proteinExistence type="inferred from homology"/>
<reference evidence="12" key="1">
    <citation type="journal article" date="2019" name="Int. J. Syst. Evol. Microbiol.">
        <title>The Global Catalogue of Microorganisms (GCM) 10K type strain sequencing project: providing services to taxonomists for standard genome sequencing and annotation.</title>
        <authorList>
            <consortium name="The Broad Institute Genomics Platform"/>
            <consortium name="The Broad Institute Genome Sequencing Center for Infectious Disease"/>
            <person name="Wu L."/>
            <person name="Ma J."/>
        </authorList>
    </citation>
    <scope>NUCLEOTIDE SEQUENCE [LARGE SCALE GENOMIC DNA]</scope>
    <source>
        <strain evidence="12">KCTC 52487</strain>
    </source>
</reference>
<evidence type="ECO:0000313" key="12">
    <source>
        <dbReference type="Proteomes" id="UP001595379"/>
    </source>
</evidence>
<feature type="chain" id="PRO_5045809048" evidence="9">
    <location>
        <begin position="21"/>
        <end position="483"/>
    </location>
</feature>
<comment type="similarity">
    <text evidence="2">Belongs to the peptidase S1C family.</text>
</comment>
<keyword evidence="4 9" id="KW-0732">Signal</keyword>
<keyword evidence="12" id="KW-1185">Reference proteome</keyword>
<comment type="caution">
    <text evidence="11">The sequence shown here is derived from an EMBL/GenBank/DDBJ whole genome shotgun (WGS) entry which is preliminary data.</text>
</comment>
<dbReference type="InterPro" id="IPR041489">
    <property type="entry name" value="PDZ_6"/>
</dbReference>
<organism evidence="11 12">
    <name type="scientific">Hyphobacterium vulgare</name>
    <dbReference type="NCBI Taxonomy" id="1736751"/>
    <lineage>
        <taxon>Bacteria</taxon>
        <taxon>Pseudomonadati</taxon>
        <taxon>Pseudomonadota</taxon>
        <taxon>Alphaproteobacteria</taxon>
        <taxon>Maricaulales</taxon>
        <taxon>Maricaulaceae</taxon>
        <taxon>Hyphobacterium</taxon>
    </lineage>
</organism>
<keyword evidence="8" id="KW-0720">Serine protease</keyword>
<dbReference type="PRINTS" id="PR00834">
    <property type="entry name" value="PROTEASES2C"/>
</dbReference>
<protein>
    <submittedName>
        <fullName evidence="11">Do family serine endopeptidase</fullName>
        <ecNumber evidence="11">3.4.21.107</ecNumber>
    </submittedName>
</protein>
<dbReference type="EMBL" id="JBHRSV010000001">
    <property type="protein sequence ID" value="MFC2924893.1"/>
    <property type="molecule type" value="Genomic_DNA"/>
</dbReference>
<dbReference type="Pfam" id="PF13180">
    <property type="entry name" value="PDZ_2"/>
    <property type="match status" value="1"/>
</dbReference>
<evidence type="ECO:0000256" key="2">
    <source>
        <dbReference type="ARBA" id="ARBA00010541"/>
    </source>
</evidence>
<name>A0ABV6ZU01_9PROT</name>
<evidence type="ECO:0000256" key="8">
    <source>
        <dbReference type="ARBA" id="ARBA00022825"/>
    </source>
</evidence>
<dbReference type="Pfam" id="PF13365">
    <property type="entry name" value="Trypsin_2"/>
    <property type="match status" value="1"/>
</dbReference>
<dbReference type="PROSITE" id="PS51257">
    <property type="entry name" value="PROKAR_LIPOPROTEIN"/>
    <property type="match status" value="1"/>
</dbReference>
<dbReference type="GO" id="GO:0016787">
    <property type="term" value="F:hydrolase activity"/>
    <property type="evidence" value="ECO:0007669"/>
    <property type="project" value="UniProtKB-KW"/>
</dbReference>
<keyword evidence="3" id="KW-0645">Protease</keyword>
<dbReference type="SMART" id="SM00228">
    <property type="entry name" value="PDZ"/>
    <property type="match status" value="2"/>
</dbReference>
<dbReference type="InterPro" id="IPR011782">
    <property type="entry name" value="Pept_S1C_Do"/>
</dbReference>
<evidence type="ECO:0000256" key="5">
    <source>
        <dbReference type="ARBA" id="ARBA00022737"/>
    </source>
</evidence>
<dbReference type="InterPro" id="IPR001940">
    <property type="entry name" value="Peptidase_S1C"/>
</dbReference>
<evidence type="ECO:0000256" key="4">
    <source>
        <dbReference type="ARBA" id="ARBA00022729"/>
    </source>
</evidence>
<keyword evidence="6" id="KW-0574">Periplasm</keyword>
<evidence type="ECO:0000313" key="11">
    <source>
        <dbReference type="EMBL" id="MFC2924893.1"/>
    </source>
</evidence>
<gene>
    <name evidence="11" type="ORF">ACFOOR_02105</name>
</gene>
<evidence type="ECO:0000256" key="7">
    <source>
        <dbReference type="ARBA" id="ARBA00022801"/>
    </source>
</evidence>
<dbReference type="PANTHER" id="PTHR22939:SF129">
    <property type="entry name" value="SERINE PROTEASE HTRA2, MITOCHONDRIAL"/>
    <property type="match status" value="1"/>
</dbReference>
<feature type="domain" description="PDZ" evidence="10">
    <location>
        <begin position="396"/>
        <end position="453"/>
    </location>
</feature>
<evidence type="ECO:0000256" key="3">
    <source>
        <dbReference type="ARBA" id="ARBA00022670"/>
    </source>
</evidence>